<gene>
    <name evidence="1" type="ORF">Enr13x_43150</name>
</gene>
<keyword evidence="2" id="KW-1185">Reference proteome</keyword>
<dbReference type="EMBL" id="CP037423">
    <property type="protein sequence ID" value="QDV44449.1"/>
    <property type="molecule type" value="Genomic_DNA"/>
</dbReference>
<name>A0A518HUE2_9BACT</name>
<protein>
    <recommendedName>
        <fullName evidence="3">Prepilin-type N-terminal cleavage/methylation domain-containing protein</fullName>
    </recommendedName>
</protein>
<dbReference type="NCBIfam" id="TIGR02532">
    <property type="entry name" value="IV_pilin_GFxxxE"/>
    <property type="match status" value="1"/>
</dbReference>
<dbReference type="Proteomes" id="UP000319004">
    <property type="component" value="Chromosome"/>
</dbReference>
<evidence type="ECO:0000313" key="2">
    <source>
        <dbReference type="Proteomes" id="UP000319004"/>
    </source>
</evidence>
<dbReference type="OrthoDB" id="283707at2"/>
<evidence type="ECO:0008006" key="3">
    <source>
        <dbReference type="Google" id="ProtNLM"/>
    </source>
</evidence>
<organism evidence="1 2">
    <name type="scientific">Stieleria neptunia</name>
    <dbReference type="NCBI Taxonomy" id="2527979"/>
    <lineage>
        <taxon>Bacteria</taxon>
        <taxon>Pseudomonadati</taxon>
        <taxon>Planctomycetota</taxon>
        <taxon>Planctomycetia</taxon>
        <taxon>Pirellulales</taxon>
        <taxon>Pirellulaceae</taxon>
        <taxon>Stieleria</taxon>
    </lineage>
</organism>
<evidence type="ECO:0000313" key="1">
    <source>
        <dbReference type="EMBL" id="QDV44449.1"/>
    </source>
</evidence>
<dbReference type="AlphaFoldDB" id="A0A518HUE2"/>
<accession>A0A518HUE2</accession>
<sequence>MSRSNPSWMRSRSRLVRARMTNGFTLIELLLVLTLTATLLGGVIGLLSIARQSSQQAAQNQFHRQEIRRFADDIRRDVHHAERSVLSDGELVLTAASPDRTTTYRIEDESVVRRRVVESNDSAQSVDSYAFGKDANVDVRWLEELRAVRWTITSKQRPQQPIEILASERSTRE</sequence>
<dbReference type="Pfam" id="PF07963">
    <property type="entry name" value="N_methyl"/>
    <property type="match status" value="1"/>
</dbReference>
<dbReference type="KEGG" id="snep:Enr13x_43150"/>
<dbReference type="InterPro" id="IPR012902">
    <property type="entry name" value="N_methyl_site"/>
</dbReference>
<reference evidence="1 2" key="1">
    <citation type="submission" date="2019-03" db="EMBL/GenBank/DDBJ databases">
        <title>Deep-cultivation of Planctomycetes and their phenomic and genomic characterization uncovers novel biology.</title>
        <authorList>
            <person name="Wiegand S."/>
            <person name="Jogler M."/>
            <person name="Boedeker C."/>
            <person name="Pinto D."/>
            <person name="Vollmers J."/>
            <person name="Rivas-Marin E."/>
            <person name="Kohn T."/>
            <person name="Peeters S.H."/>
            <person name="Heuer A."/>
            <person name="Rast P."/>
            <person name="Oberbeckmann S."/>
            <person name="Bunk B."/>
            <person name="Jeske O."/>
            <person name="Meyerdierks A."/>
            <person name="Storesund J.E."/>
            <person name="Kallscheuer N."/>
            <person name="Luecker S."/>
            <person name="Lage O.M."/>
            <person name="Pohl T."/>
            <person name="Merkel B.J."/>
            <person name="Hornburger P."/>
            <person name="Mueller R.-W."/>
            <person name="Bruemmer F."/>
            <person name="Labrenz M."/>
            <person name="Spormann A.M."/>
            <person name="Op den Camp H."/>
            <person name="Overmann J."/>
            <person name="Amann R."/>
            <person name="Jetten M.S.M."/>
            <person name="Mascher T."/>
            <person name="Medema M.H."/>
            <person name="Devos D.P."/>
            <person name="Kaster A.-K."/>
            <person name="Ovreas L."/>
            <person name="Rohde M."/>
            <person name="Galperin M.Y."/>
            <person name="Jogler C."/>
        </authorList>
    </citation>
    <scope>NUCLEOTIDE SEQUENCE [LARGE SCALE GENOMIC DNA]</scope>
    <source>
        <strain evidence="1 2">Enr13</strain>
    </source>
</reference>
<proteinExistence type="predicted"/>